<sequence>MTDNLTSSQRRKNMQAIKSKSKLEELVAKELWKRGIRYRRNVKTLFGKPDIAIKKYKIAIFIDSCFWHCCPLHGNMPKSNIEYWEKKLNRNKKRDNEVNSFYKENGWNILRIWEHEVKQDLELTVKKIIDAINNAKK</sequence>
<dbReference type="GO" id="GO:0016787">
    <property type="term" value="F:hydrolase activity"/>
    <property type="evidence" value="ECO:0007669"/>
    <property type="project" value="UniProtKB-KW"/>
</dbReference>
<evidence type="ECO:0000256" key="3">
    <source>
        <dbReference type="ARBA" id="ARBA00022763"/>
    </source>
</evidence>
<accession>I3E5M6</accession>
<keyword evidence="4 6" id="KW-0378">Hydrolase</keyword>
<keyword evidence="9" id="KW-1185">Reference proteome</keyword>
<dbReference type="Pfam" id="PF04480">
    <property type="entry name" value="DUF559"/>
    <property type="match status" value="1"/>
</dbReference>
<keyword evidence="1 6" id="KW-0540">Nuclease</keyword>
<dbReference type="RefSeq" id="WP_003350547.1">
    <property type="nucleotide sequence ID" value="NZ_AFEU01000001.1"/>
</dbReference>
<dbReference type="STRING" id="997296.PB1_02620"/>
<dbReference type="eggNOG" id="COG3727">
    <property type="taxonomic scope" value="Bacteria"/>
</dbReference>
<evidence type="ECO:0000256" key="1">
    <source>
        <dbReference type="ARBA" id="ARBA00022722"/>
    </source>
</evidence>
<keyword evidence="3 6" id="KW-0227">DNA damage</keyword>
<dbReference type="GO" id="GO:0006298">
    <property type="term" value="P:mismatch repair"/>
    <property type="evidence" value="ECO:0007669"/>
    <property type="project" value="UniProtKB-UniRule"/>
</dbReference>
<evidence type="ECO:0000259" key="7">
    <source>
        <dbReference type="Pfam" id="PF04480"/>
    </source>
</evidence>
<dbReference type="InterPro" id="IPR007569">
    <property type="entry name" value="DUF559"/>
</dbReference>
<feature type="domain" description="DUF559" evidence="7">
    <location>
        <begin position="89"/>
        <end position="132"/>
    </location>
</feature>
<dbReference type="GO" id="GO:0004519">
    <property type="term" value="F:endonuclease activity"/>
    <property type="evidence" value="ECO:0007669"/>
    <property type="project" value="UniProtKB-KW"/>
</dbReference>
<dbReference type="PIRSF" id="PIRSF018267">
    <property type="entry name" value="VSR_endonuc"/>
    <property type="match status" value="1"/>
</dbReference>
<proteinExistence type="inferred from homology"/>
<organism evidence="8 9">
    <name type="scientific">Bacillus methanolicus PB1</name>
    <dbReference type="NCBI Taxonomy" id="997296"/>
    <lineage>
        <taxon>Bacteria</taxon>
        <taxon>Bacillati</taxon>
        <taxon>Bacillota</taxon>
        <taxon>Bacilli</taxon>
        <taxon>Bacillales</taxon>
        <taxon>Bacillaceae</taxon>
        <taxon>Bacillus</taxon>
    </lineage>
</organism>
<dbReference type="OrthoDB" id="9801520at2"/>
<evidence type="ECO:0000256" key="6">
    <source>
        <dbReference type="PIRNR" id="PIRNR018267"/>
    </source>
</evidence>
<comment type="function">
    <text evidence="6">May nick specific sequences that contain T:G mispairs resulting from m5C-deamination.</text>
</comment>
<comment type="similarity">
    <text evidence="6">Belongs to the vsr family.</text>
</comment>
<dbReference type="Pfam" id="PF03852">
    <property type="entry name" value="Vsr"/>
    <property type="match status" value="1"/>
</dbReference>
<dbReference type="InterPro" id="IPR004603">
    <property type="entry name" value="DNA_mismatch_endonuc_vsr"/>
</dbReference>
<gene>
    <name evidence="8" type="ORF">PB1_02620</name>
</gene>
<name>I3E5M6_BACMT</name>
<dbReference type="AlphaFoldDB" id="I3E5M6"/>
<dbReference type="CDD" id="cd00221">
    <property type="entry name" value="Vsr"/>
    <property type="match status" value="1"/>
</dbReference>
<comment type="caution">
    <text evidence="8">The sequence shown here is derived from an EMBL/GenBank/DDBJ whole genome shotgun (WGS) entry which is preliminary data.</text>
</comment>
<dbReference type="PATRIC" id="fig|997296.3.peg.584"/>
<dbReference type="InterPro" id="IPR011335">
    <property type="entry name" value="Restrct_endonuc-II-like"/>
</dbReference>
<evidence type="ECO:0000256" key="5">
    <source>
        <dbReference type="ARBA" id="ARBA00023204"/>
    </source>
</evidence>
<dbReference type="NCBIfam" id="TIGR00632">
    <property type="entry name" value="vsr"/>
    <property type="match status" value="1"/>
</dbReference>
<dbReference type="EMBL" id="AFEU01000001">
    <property type="protein sequence ID" value="EIJ81797.1"/>
    <property type="molecule type" value="Genomic_DNA"/>
</dbReference>
<evidence type="ECO:0000256" key="4">
    <source>
        <dbReference type="ARBA" id="ARBA00022801"/>
    </source>
</evidence>
<protein>
    <recommendedName>
        <fullName evidence="6">Very short patch repair endonuclease</fullName>
        <ecNumber evidence="6">3.1.-.-</ecNumber>
    </recommendedName>
</protein>
<dbReference type="Gene3D" id="3.40.960.10">
    <property type="entry name" value="VSR Endonuclease"/>
    <property type="match status" value="1"/>
</dbReference>
<dbReference type="EC" id="3.1.-.-" evidence="6"/>
<keyword evidence="5 6" id="KW-0234">DNA repair</keyword>
<keyword evidence="2 6" id="KW-0255">Endonuclease</keyword>
<dbReference type="SUPFAM" id="SSF52980">
    <property type="entry name" value="Restriction endonuclease-like"/>
    <property type="match status" value="1"/>
</dbReference>
<reference evidence="8 9" key="1">
    <citation type="journal article" date="2012" name="Appl. Environ. Microbiol.">
        <title>Genome Sequence of Thermotolerant Bacillus methanolicus: Features and Regulation Related to Methylotrophy and Production of L-Lysine and L-Glutamate from Methanol.</title>
        <authorList>
            <person name="Heggeset T.M."/>
            <person name="Krog A."/>
            <person name="Balzer S."/>
            <person name="Wentzel A."/>
            <person name="Ellingsen T.E."/>
            <person name="Brautaset T."/>
        </authorList>
    </citation>
    <scope>NUCLEOTIDE SEQUENCE [LARGE SCALE GENOMIC DNA]</scope>
    <source>
        <strain evidence="8 9">PB1</strain>
    </source>
</reference>
<dbReference type="Proteomes" id="UP000010523">
    <property type="component" value="Unassembled WGS sequence"/>
</dbReference>
<evidence type="ECO:0000256" key="2">
    <source>
        <dbReference type="ARBA" id="ARBA00022759"/>
    </source>
</evidence>
<evidence type="ECO:0000313" key="8">
    <source>
        <dbReference type="EMBL" id="EIJ81797.1"/>
    </source>
</evidence>
<evidence type="ECO:0000313" key="9">
    <source>
        <dbReference type="Proteomes" id="UP000010523"/>
    </source>
</evidence>